<keyword evidence="3" id="KW-1185">Reference proteome</keyword>
<evidence type="ECO:0000256" key="1">
    <source>
        <dbReference type="SAM" id="Phobius"/>
    </source>
</evidence>
<dbReference type="EMBL" id="JABBWK010000006">
    <property type="protein sequence ID" value="KAG1905610.1"/>
    <property type="molecule type" value="Genomic_DNA"/>
</dbReference>
<dbReference type="RefSeq" id="XP_041231185.1">
    <property type="nucleotide sequence ID" value="XM_041360396.1"/>
</dbReference>
<keyword evidence="1" id="KW-0472">Membrane</keyword>
<keyword evidence="1" id="KW-1133">Transmembrane helix</keyword>
<feature type="transmembrane region" description="Helical" evidence="1">
    <location>
        <begin position="58"/>
        <end position="77"/>
    </location>
</feature>
<gene>
    <name evidence="2" type="ORF">F5891DRAFT_1005536</name>
</gene>
<proteinExistence type="predicted"/>
<dbReference type="AlphaFoldDB" id="A0AAD4HPT2"/>
<feature type="transmembrane region" description="Helical" evidence="1">
    <location>
        <begin position="20"/>
        <end position="46"/>
    </location>
</feature>
<accession>A0AAD4HPT2</accession>
<dbReference type="Proteomes" id="UP001195769">
    <property type="component" value="Unassembled WGS sequence"/>
</dbReference>
<keyword evidence="1" id="KW-0812">Transmembrane</keyword>
<evidence type="ECO:0000313" key="3">
    <source>
        <dbReference type="Proteomes" id="UP001195769"/>
    </source>
</evidence>
<organism evidence="2 3">
    <name type="scientific">Suillus fuscotomentosus</name>
    <dbReference type="NCBI Taxonomy" id="1912939"/>
    <lineage>
        <taxon>Eukaryota</taxon>
        <taxon>Fungi</taxon>
        <taxon>Dikarya</taxon>
        <taxon>Basidiomycota</taxon>
        <taxon>Agaricomycotina</taxon>
        <taxon>Agaricomycetes</taxon>
        <taxon>Agaricomycetidae</taxon>
        <taxon>Boletales</taxon>
        <taxon>Suillineae</taxon>
        <taxon>Suillaceae</taxon>
        <taxon>Suillus</taxon>
    </lineage>
</organism>
<reference evidence="2" key="1">
    <citation type="journal article" date="2020" name="New Phytol.">
        <title>Comparative genomics reveals dynamic genome evolution in host specialist ectomycorrhizal fungi.</title>
        <authorList>
            <person name="Lofgren L.A."/>
            <person name="Nguyen N.H."/>
            <person name="Vilgalys R."/>
            <person name="Ruytinx J."/>
            <person name="Liao H.L."/>
            <person name="Branco S."/>
            <person name="Kuo A."/>
            <person name="LaButti K."/>
            <person name="Lipzen A."/>
            <person name="Andreopoulos W."/>
            <person name="Pangilinan J."/>
            <person name="Riley R."/>
            <person name="Hundley H."/>
            <person name="Na H."/>
            <person name="Barry K."/>
            <person name="Grigoriev I.V."/>
            <person name="Stajich J.E."/>
            <person name="Kennedy P.G."/>
        </authorList>
    </citation>
    <scope>NUCLEOTIDE SEQUENCE</scope>
    <source>
        <strain evidence="2">FC203</strain>
    </source>
</reference>
<evidence type="ECO:0000313" key="2">
    <source>
        <dbReference type="EMBL" id="KAG1905610.1"/>
    </source>
</evidence>
<sequence>MGTYPWRVRVRVGLETPVGLPVWIPIGTPTFLAYLSVSLTSVSPIITVWRPHSAFQIFGWQLGFTTTSGIIFILFIIENLLW</sequence>
<comment type="caution">
    <text evidence="2">The sequence shown here is derived from an EMBL/GenBank/DDBJ whole genome shotgun (WGS) entry which is preliminary data.</text>
</comment>
<protein>
    <submittedName>
        <fullName evidence="2">Uncharacterized protein</fullName>
    </submittedName>
</protein>
<name>A0AAD4HPT2_9AGAM</name>
<dbReference type="GeneID" id="64654694"/>